<feature type="compositionally biased region" description="Basic and acidic residues" evidence="1">
    <location>
        <begin position="60"/>
        <end position="77"/>
    </location>
</feature>
<evidence type="ECO:0000313" key="3">
    <source>
        <dbReference type="Proteomes" id="UP001434883"/>
    </source>
</evidence>
<sequence length="127" mass="14395">MAHVKVVEMYMELPRMVPPRCSPATYLSSPPRMWSRSWHTTPEGAASPTDLYASAMASTTHKDRVDSDEIKDTKSTGHDLVSVKSPPARRNIHLVYCHWQSWRNEAELHLFKLQTSGSLPAFLFLSV</sequence>
<evidence type="ECO:0000256" key="1">
    <source>
        <dbReference type="SAM" id="MobiDB-lite"/>
    </source>
</evidence>
<proteinExistence type="predicted"/>
<keyword evidence="3" id="KW-1185">Reference proteome</keyword>
<gene>
    <name evidence="2" type="ORF">XENOCAPTIV_023356</name>
</gene>
<reference evidence="2 3" key="1">
    <citation type="submission" date="2021-06" db="EMBL/GenBank/DDBJ databases">
        <authorList>
            <person name="Palmer J.M."/>
        </authorList>
    </citation>
    <scope>NUCLEOTIDE SEQUENCE [LARGE SCALE GENOMIC DNA]</scope>
    <source>
        <strain evidence="2 3">XC_2019</strain>
        <tissue evidence="2">Muscle</tissue>
    </source>
</reference>
<dbReference type="EMBL" id="JAHRIN010080940">
    <property type="protein sequence ID" value="MEQ2219763.1"/>
    <property type="molecule type" value="Genomic_DNA"/>
</dbReference>
<name>A0ABV0SJ84_9TELE</name>
<organism evidence="2 3">
    <name type="scientific">Xenoophorus captivus</name>
    <dbReference type="NCBI Taxonomy" id="1517983"/>
    <lineage>
        <taxon>Eukaryota</taxon>
        <taxon>Metazoa</taxon>
        <taxon>Chordata</taxon>
        <taxon>Craniata</taxon>
        <taxon>Vertebrata</taxon>
        <taxon>Euteleostomi</taxon>
        <taxon>Actinopterygii</taxon>
        <taxon>Neopterygii</taxon>
        <taxon>Teleostei</taxon>
        <taxon>Neoteleostei</taxon>
        <taxon>Acanthomorphata</taxon>
        <taxon>Ovalentaria</taxon>
        <taxon>Atherinomorphae</taxon>
        <taxon>Cyprinodontiformes</taxon>
        <taxon>Goodeidae</taxon>
        <taxon>Xenoophorus</taxon>
    </lineage>
</organism>
<protein>
    <submittedName>
        <fullName evidence="2">Uncharacterized protein</fullName>
    </submittedName>
</protein>
<accession>A0ABV0SJ84</accession>
<dbReference type="Proteomes" id="UP001434883">
    <property type="component" value="Unassembled WGS sequence"/>
</dbReference>
<evidence type="ECO:0000313" key="2">
    <source>
        <dbReference type="EMBL" id="MEQ2219763.1"/>
    </source>
</evidence>
<feature type="region of interest" description="Disordered" evidence="1">
    <location>
        <begin position="58"/>
        <end position="84"/>
    </location>
</feature>
<comment type="caution">
    <text evidence="2">The sequence shown here is derived from an EMBL/GenBank/DDBJ whole genome shotgun (WGS) entry which is preliminary data.</text>
</comment>